<feature type="domain" description="Histidine kinase" evidence="9">
    <location>
        <begin position="404"/>
        <end position="597"/>
    </location>
</feature>
<dbReference type="SMART" id="SM00448">
    <property type="entry name" value="REC"/>
    <property type="match status" value="1"/>
</dbReference>
<dbReference type="EMBL" id="AP025028">
    <property type="protein sequence ID" value="BDA77373.1"/>
    <property type="molecule type" value="Genomic_DNA"/>
</dbReference>
<dbReference type="RefSeq" id="WP_109021976.1">
    <property type="nucleotide sequence ID" value="NZ_AP025028.1"/>
</dbReference>
<dbReference type="PROSITE" id="PS50110">
    <property type="entry name" value="RESPONSE_REGULATORY"/>
    <property type="match status" value="1"/>
</dbReference>
<feature type="domain" description="PAS" evidence="11">
    <location>
        <begin position="269"/>
        <end position="343"/>
    </location>
</feature>
<keyword evidence="6" id="KW-0902">Two-component regulatory system</keyword>
<dbReference type="Gene3D" id="3.30.450.20">
    <property type="entry name" value="PAS domain"/>
    <property type="match status" value="2"/>
</dbReference>
<dbReference type="PROSITE" id="PS50112">
    <property type="entry name" value="PAS"/>
    <property type="match status" value="2"/>
</dbReference>
<accession>A0ABM7UR38</accession>
<dbReference type="Pfam" id="PF02518">
    <property type="entry name" value="HATPase_c"/>
    <property type="match status" value="1"/>
</dbReference>
<evidence type="ECO:0000256" key="4">
    <source>
        <dbReference type="ARBA" id="ARBA00022777"/>
    </source>
</evidence>
<dbReference type="InterPro" id="IPR013767">
    <property type="entry name" value="PAS_fold"/>
</dbReference>
<dbReference type="InterPro" id="IPR035965">
    <property type="entry name" value="PAS-like_dom_sf"/>
</dbReference>
<dbReference type="PROSITE" id="PS50109">
    <property type="entry name" value="HIS_KIN"/>
    <property type="match status" value="1"/>
</dbReference>
<dbReference type="SUPFAM" id="SSF52172">
    <property type="entry name" value="CheY-like"/>
    <property type="match status" value="1"/>
</dbReference>
<evidence type="ECO:0000259" key="11">
    <source>
        <dbReference type="PROSITE" id="PS50112"/>
    </source>
</evidence>
<feature type="modified residue" description="4-aspartylphosphate" evidence="7">
    <location>
        <position position="61"/>
    </location>
</feature>
<dbReference type="Gene3D" id="3.30.565.10">
    <property type="entry name" value="Histidine kinase-like ATPase, C-terminal domain"/>
    <property type="match status" value="1"/>
</dbReference>
<dbReference type="GO" id="GO:0016301">
    <property type="term" value="F:kinase activity"/>
    <property type="evidence" value="ECO:0007669"/>
    <property type="project" value="UniProtKB-KW"/>
</dbReference>
<keyword evidence="3" id="KW-0547">Nucleotide-binding</keyword>
<dbReference type="Gene3D" id="3.40.50.2300">
    <property type="match status" value="1"/>
</dbReference>
<evidence type="ECO:0000256" key="3">
    <source>
        <dbReference type="ARBA" id="ARBA00022741"/>
    </source>
</evidence>
<dbReference type="NCBIfam" id="TIGR00229">
    <property type="entry name" value="sensory_box"/>
    <property type="match status" value="2"/>
</dbReference>
<dbReference type="InterPro" id="IPR000014">
    <property type="entry name" value="PAS"/>
</dbReference>
<dbReference type="InterPro" id="IPR013656">
    <property type="entry name" value="PAS_4"/>
</dbReference>
<sequence>MITQVEKQKKTLLIVEDDTIIGMAEAQALRLAGYTVFTASSGEKAIKLIQSGQEIDLILMDMDLGAGMDGTETSREILKLIEVPIVFLTSHAEKEMVDKVRGITRYGYVIKNSGNFVLQSSIDMAFDLFYANQKVKKKEESLRVTLNSIGDAVIASDNQGRITRMNPVAEKLTGWPFHEAIGAPVRNVFHIVNAKTRVPAKNPIDEVLKTGQIVGLANHTALLAKNGVEYQIADSGAPIQNEKGDVLGVVLVFRDVTEDYKMQEELRGSEERFAAIFKSSPMGMAVTRYADGVYVSVNKAFCQLFEYKKDEIIGKSTKETQHWWISEERERLLEILRDTGRIEGEEMKIRKKSGEIADIVVFVEQIVISGEKYLLSINHDITAKKHAEAELQKSLDEKEVLLKELQHRVKNSLNVVSNLLGFELNHIKDEETKRIFLNAQSRIHSMSKIYERLYRSSAIDRLDLHLYIKDLIDSFSEMYAIDSKKIRFSVKLEKIQLDLKRALPVGLILNELITNALKYAYPNDHKGEIRVHLRQVNEHVNLMVSDDGCGLSESTNPSEANTLGFMLVKNLTEQIDGVVSTISNPNEGLTVILSLKI</sequence>
<dbReference type="SMART" id="SM00091">
    <property type="entry name" value="PAS"/>
    <property type="match status" value="2"/>
</dbReference>
<dbReference type="SMART" id="SM00387">
    <property type="entry name" value="HATPase_c"/>
    <property type="match status" value="1"/>
</dbReference>
<evidence type="ECO:0000259" key="10">
    <source>
        <dbReference type="PROSITE" id="PS50110"/>
    </source>
</evidence>
<keyword evidence="14" id="KW-1185">Reference proteome</keyword>
<evidence type="ECO:0000256" key="7">
    <source>
        <dbReference type="PROSITE-ProRule" id="PRU00169"/>
    </source>
</evidence>
<dbReference type="InterPro" id="IPR011006">
    <property type="entry name" value="CheY-like_superfamily"/>
</dbReference>
<dbReference type="InterPro" id="IPR036890">
    <property type="entry name" value="HATPase_C_sf"/>
</dbReference>
<dbReference type="SUPFAM" id="SSF55874">
    <property type="entry name" value="ATPase domain of HSP90 chaperone/DNA topoisomerase II/histidine kinase"/>
    <property type="match status" value="1"/>
</dbReference>
<gene>
    <name evidence="13" type="ORF">LPTSP3_g03030</name>
</gene>
<organism evidence="13 14">
    <name type="scientific">Leptospira kobayashii</name>
    <dbReference type="NCBI Taxonomy" id="1917830"/>
    <lineage>
        <taxon>Bacteria</taxon>
        <taxon>Pseudomonadati</taxon>
        <taxon>Spirochaetota</taxon>
        <taxon>Spirochaetia</taxon>
        <taxon>Leptospirales</taxon>
        <taxon>Leptospiraceae</taxon>
        <taxon>Leptospira</taxon>
    </lineage>
</organism>
<feature type="coiled-coil region" evidence="8">
    <location>
        <begin position="384"/>
        <end position="415"/>
    </location>
</feature>
<protein>
    <submittedName>
        <fullName evidence="13">Histidine kinase</fullName>
    </submittedName>
</protein>
<dbReference type="PANTHER" id="PTHR43065">
    <property type="entry name" value="SENSOR HISTIDINE KINASE"/>
    <property type="match status" value="1"/>
</dbReference>
<evidence type="ECO:0000256" key="8">
    <source>
        <dbReference type="SAM" id="Coils"/>
    </source>
</evidence>
<feature type="domain" description="Response regulatory" evidence="10">
    <location>
        <begin position="11"/>
        <end position="126"/>
    </location>
</feature>
<dbReference type="Pfam" id="PF00989">
    <property type="entry name" value="PAS"/>
    <property type="match status" value="1"/>
</dbReference>
<evidence type="ECO:0000256" key="2">
    <source>
        <dbReference type="ARBA" id="ARBA00022679"/>
    </source>
</evidence>
<evidence type="ECO:0000256" key="5">
    <source>
        <dbReference type="ARBA" id="ARBA00022840"/>
    </source>
</evidence>
<feature type="domain" description="PAC" evidence="12">
    <location>
        <begin position="216"/>
        <end position="268"/>
    </location>
</feature>
<evidence type="ECO:0000313" key="13">
    <source>
        <dbReference type="EMBL" id="BDA77373.1"/>
    </source>
</evidence>
<dbReference type="PANTHER" id="PTHR43065:SF23">
    <property type="entry name" value="SENSOR HISTIDINE KINASE PDTAS"/>
    <property type="match status" value="1"/>
</dbReference>
<evidence type="ECO:0000259" key="12">
    <source>
        <dbReference type="PROSITE" id="PS50113"/>
    </source>
</evidence>
<evidence type="ECO:0000313" key="14">
    <source>
        <dbReference type="Proteomes" id="UP000245263"/>
    </source>
</evidence>
<dbReference type="InterPro" id="IPR003594">
    <property type="entry name" value="HATPase_dom"/>
</dbReference>
<dbReference type="CDD" id="cd00130">
    <property type="entry name" value="PAS"/>
    <property type="match status" value="2"/>
</dbReference>
<name>A0ABM7UR38_9LEPT</name>
<dbReference type="InterPro" id="IPR001789">
    <property type="entry name" value="Sig_transdc_resp-reg_receiver"/>
</dbReference>
<keyword evidence="1 7" id="KW-0597">Phosphoprotein</keyword>
<reference evidence="13 14" key="1">
    <citation type="submission" date="2021-08" db="EMBL/GenBank/DDBJ databases">
        <title>Complete genome sequence of Leptospira kobayashii strain E30.</title>
        <authorList>
            <person name="Nakao R."/>
            <person name="Nakamura S."/>
            <person name="Masuzawa T."/>
            <person name="Koizumi N."/>
        </authorList>
    </citation>
    <scope>NUCLEOTIDE SEQUENCE [LARGE SCALE GENOMIC DNA]</scope>
    <source>
        <strain evidence="13 14">E30</strain>
    </source>
</reference>
<evidence type="ECO:0000256" key="6">
    <source>
        <dbReference type="ARBA" id="ARBA00023012"/>
    </source>
</evidence>
<keyword evidence="2" id="KW-0808">Transferase</keyword>
<dbReference type="InterPro" id="IPR011495">
    <property type="entry name" value="Sig_transdc_His_kin_sub2_dim/P"/>
</dbReference>
<dbReference type="SUPFAM" id="SSF55785">
    <property type="entry name" value="PYP-like sensor domain (PAS domain)"/>
    <property type="match status" value="2"/>
</dbReference>
<keyword evidence="8" id="KW-0175">Coiled coil</keyword>
<dbReference type="InterPro" id="IPR005467">
    <property type="entry name" value="His_kinase_dom"/>
</dbReference>
<keyword evidence="4 13" id="KW-0418">Kinase</keyword>
<dbReference type="Pfam" id="PF00072">
    <property type="entry name" value="Response_reg"/>
    <property type="match status" value="1"/>
</dbReference>
<feature type="domain" description="PAS" evidence="11">
    <location>
        <begin position="138"/>
        <end position="211"/>
    </location>
</feature>
<keyword evidence="5" id="KW-0067">ATP-binding</keyword>
<dbReference type="Proteomes" id="UP000245263">
    <property type="component" value="Chromosome 1"/>
</dbReference>
<dbReference type="InterPro" id="IPR000700">
    <property type="entry name" value="PAS-assoc_C"/>
</dbReference>
<proteinExistence type="predicted"/>
<dbReference type="PROSITE" id="PS50113">
    <property type="entry name" value="PAC"/>
    <property type="match status" value="1"/>
</dbReference>
<evidence type="ECO:0000256" key="1">
    <source>
        <dbReference type="ARBA" id="ARBA00022553"/>
    </source>
</evidence>
<dbReference type="Pfam" id="PF08448">
    <property type="entry name" value="PAS_4"/>
    <property type="match status" value="1"/>
</dbReference>
<evidence type="ECO:0000259" key="9">
    <source>
        <dbReference type="PROSITE" id="PS50109"/>
    </source>
</evidence>
<dbReference type="Pfam" id="PF07568">
    <property type="entry name" value="HisKA_2"/>
    <property type="match status" value="1"/>
</dbReference>